<evidence type="ECO:0000313" key="1">
    <source>
        <dbReference type="Proteomes" id="UP000887580"/>
    </source>
</evidence>
<sequence length="639" mass="70852">MIFYLILLISVIIASVKAEPTCFTGGELAGVIFGSIFGTVLICTACFVILAFCTYKHKKALKNQIFEKAHGTQETDETISTLQDFSEKGISTDAVDIRKRVSMRDKETEETEVALPTPLPRRKGPLTPKGSLGSSQRSQSLDALREDEDKKREKQEKALSKFGFSIGGDEYEGIYIDRVIPGTPAELSGNIFSGDKIKTLTIGFDEMSYDEALAILSLVTEHTIRLDLERIIKFDEETQTEGGAIKADMRLPLNLLKSFSMNAIKRKLEACPHRNFEHLEGPALPKRQQENVPLPSCKHCFEEERIIKVVRHLGGKIKTKLIVTSESEEDEEEISQKRNFPPGHGLIRAEEFDKKIKNSLQIESRALKISSIPSSSGASSGSAEENLTDSTSSVSEIVEKSKTTRIISSEATIEVRSEIQIQLESVEIPLPTRIEKSSRIPIPSKTTRIISTEATIEVRSETQIQLESVEIPLPTRIEKSSRIPIPVHKVPTPPRELTPPLPPPPPPIILMPPQSEDSFLASEPTSQPSPESAIESSPPSSPEPQQQLKIDIDESQQLSIISPKIPAASLTPDFIEVRAQKFSNLKDDETILDRKLPEIPSTALRKKDDGKADPGQMYLKVRNGLREVYTGTFDDKKSS</sequence>
<evidence type="ECO:0000313" key="2">
    <source>
        <dbReference type="WBParaSite" id="PS1159_v2.g23533.t3"/>
    </source>
</evidence>
<organism evidence="1 2">
    <name type="scientific">Panagrolaimus sp. PS1159</name>
    <dbReference type="NCBI Taxonomy" id="55785"/>
    <lineage>
        <taxon>Eukaryota</taxon>
        <taxon>Metazoa</taxon>
        <taxon>Ecdysozoa</taxon>
        <taxon>Nematoda</taxon>
        <taxon>Chromadorea</taxon>
        <taxon>Rhabditida</taxon>
        <taxon>Tylenchina</taxon>
        <taxon>Panagrolaimomorpha</taxon>
        <taxon>Panagrolaimoidea</taxon>
        <taxon>Panagrolaimidae</taxon>
        <taxon>Panagrolaimus</taxon>
    </lineage>
</organism>
<name>A0AC35G3I7_9BILA</name>
<reference evidence="2" key="1">
    <citation type="submission" date="2022-11" db="UniProtKB">
        <authorList>
            <consortium name="WormBaseParasite"/>
        </authorList>
    </citation>
    <scope>IDENTIFICATION</scope>
</reference>
<protein>
    <submittedName>
        <fullName evidence="2">PDZ domain-containing protein</fullName>
    </submittedName>
</protein>
<dbReference type="WBParaSite" id="PS1159_v2.g23533.t3">
    <property type="protein sequence ID" value="PS1159_v2.g23533.t3"/>
    <property type="gene ID" value="PS1159_v2.g23533"/>
</dbReference>
<proteinExistence type="predicted"/>
<accession>A0AC35G3I7</accession>
<dbReference type="Proteomes" id="UP000887580">
    <property type="component" value="Unplaced"/>
</dbReference>